<accession>F0XY40</accession>
<dbReference type="OrthoDB" id="43999at2759"/>
<dbReference type="OMA" id="QMRGVPF"/>
<evidence type="ECO:0000313" key="1">
    <source>
        <dbReference type="EMBL" id="EGB12046.1"/>
    </source>
</evidence>
<keyword evidence="2" id="KW-1185">Reference proteome</keyword>
<dbReference type="InParanoid" id="F0XY40"/>
<protein>
    <submittedName>
        <fullName evidence="1">Uncharacterized protein</fullName>
    </submittedName>
</protein>
<dbReference type="KEGG" id="aaf:AURANDRAFT_70731"/>
<gene>
    <name evidence="1" type="ORF">AURANDRAFT_70731</name>
</gene>
<proteinExistence type="predicted"/>
<dbReference type="RefSeq" id="XP_009033142.1">
    <property type="nucleotide sequence ID" value="XM_009034894.1"/>
</dbReference>
<name>F0XY40_AURAN</name>
<evidence type="ECO:0000313" key="2">
    <source>
        <dbReference type="Proteomes" id="UP000002729"/>
    </source>
</evidence>
<dbReference type="GeneID" id="20227895"/>
<organism evidence="2">
    <name type="scientific">Aureococcus anophagefferens</name>
    <name type="common">Harmful bloom alga</name>
    <dbReference type="NCBI Taxonomy" id="44056"/>
    <lineage>
        <taxon>Eukaryota</taxon>
        <taxon>Sar</taxon>
        <taxon>Stramenopiles</taxon>
        <taxon>Ochrophyta</taxon>
        <taxon>Pelagophyceae</taxon>
        <taxon>Pelagomonadales</taxon>
        <taxon>Pelagomonadaceae</taxon>
        <taxon>Aureococcus</taxon>
    </lineage>
</organism>
<dbReference type="Proteomes" id="UP000002729">
    <property type="component" value="Unassembled WGS sequence"/>
</dbReference>
<dbReference type="eggNOG" id="ENOG502SK5C">
    <property type="taxonomic scope" value="Eukaryota"/>
</dbReference>
<dbReference type="EMBL" id="GL833121">
    <property type="protein sequence ID" value="EGB12046.1"/>
    <property type="molecule type" value="Genomic_DNA"/>
</dbReference>
<reference evidence="1 2" key="1">
    <citation type="journal article" date="2011" name="Proc. Natl. Acad. Sci. U.S.A.">
        <title>Niche of harmful alga Aureococcus anophagefferens revealed through ecogenomics.</title>
        <authorList>
            <person name="Gobler C.J."/>
            <person name="Berry D.L."/>
            <person name="Dyhrman S.T."/>
            <person name="Wilhelm S.W."/>
            <person name="Salamov A."/>
            <person name="Lobanov A.V."/>
            <person name="Zhang Y."/>
            <person name="Collier J.L."/>
            <person name="Wurch L.L."/>
            <person name="Kustka A.B."/>
            <person name="Dill B.D."/>
            <person name="Shah M."/>
            <person name="VerBerkmoes N.C."/>
            <person name="Kuo A."/>
            <person name="Terry A."/>
            <person name="Pangilinan J."/>
            <person name="Lindquist E.A."/>
            <person name="Lucas S."/>
            <person name="Paulsen I.T."/>
            <person name="Hattenrath-Lehmann T.K."/>
            <person name="Talmage S.C."/>
            <person name="Walker E.A."/>
            <person name="Koch F."/>
            <person name="Burson A.M."/>
            <person name="Marcoval M.A."/>
            <person name="Tang Y.Z."/>
            <person name="Lecleir G.R."/>
            <person name="Coyne K.J."/>
            <person name="Berg G.M."/>
            <person name="Bertrand E.M."/>
            <person name="Saito M.A."/>
            <person name="Gladyshev V.N."/>
            <person name="Grigoriev I.V."/>
        </authorList>
    </citation>
    <scope>NUCLEOTIDE SEQUENCE [LARGE SCALE GENOMIC DNA]</scope>
    <source>
        <strain evidence="2">CCMP 1984</strain>
    </source>
</reference>
<dbReference type="AlphaFoldDB" id="F0XY40"/>
<sequence length="578" mass="62266">MKLTLALATGAAASGNMNGPYTVSSGAGKTGVAFNSDYASKGHEYFDVYSPELATQYAEVFWTDMGKQPIPQAIIDRFANKTMASTRAITGYEMDMVMVSPLDAPGQHPENDVSVPINWAYNHHYEAWMTGKYSELRKIEHPDPADLTFHGSPKTLELVEADGARDALGDVPSSQWFSEGNGGESRKSFHGYPDGYAQLIGSPDAWHIEPMQIDTRNRECGVRPEDVGNCTKFEAWLEPKQARSGPASSGRSHLKAGSPYSGVLECPCTSRYGGSVEYYGEAAGTKAGGALCEAGGKNCHQFNATPRCAGPWNGEPSASGGELLAMGNPTCASSTYAGGLQCCGHKRILLDADQDPGPDLLRYHMKRRAAFRFWFQEYEPATATAKASHSDLPRYYYLTEQNAGEYDIPPAFRAPGDPEIPGMPGWPISTSSADLHLTPGTSCVGDCPGGPDCECEHTITSHFSMSNASMIYAGGHCHAPACISIELYKNDTGTPELLCRQVSVYGEGDVAADKFDEVGYVALPPCLWGSKDEGLEPPVFLGEDTPMFSITHTWNTHVGHTGQMASWQMRGVPFAATA</sequence>